<evidence type="ECO:0000313" key="2">
    <source>
        <dbReference type="Proteomes" id="UP000478090"/>
    </source>
</evidence>
<dbReference type="InterPro" id="IPR038573">
    <property type="entry name" value="BrnT_sf"/>
</dbReference>
<dbReference type="Gene3D" id="3.10.450.530">
    <property type="entry name" value="Ribonuclease toxin, BrnT, of type II toxin-antitoxin system"/>
    <property type="match status" value="1"/>
</dbReference>
<dbReference type="InterPro" id="IPR007460">
    <property type="entry name" value="BrnT_toxin"/>
</dbReference>
<reference evidence="1 2" key="1">
    <citation type="submission" date="2019-12" db="EMBL/GenBank/DDBJ databases">
        <title>Novel species isolated from a subtropical stream in China.</title>
        <authorList>
            <person name="Lu H."/>
        </authorList>
    </citation>
    <scope>NUCLEOTIDE SEQUENCE [LARGE SCALE GENOMIC DNA]</scope>
    <source>
        <strain evidence="1 2">CY13W</strain>
    </source>
</reference>
<name>A0ABW9VHG7_9BURK</name>
<proteinExistence type="predicted"/>
<accession>A0ABW9VHG7</accession>
<dbReference type="Proteomes" id="UP000478090">
    <property type="component" value="Unassembled WGS sequence"/>
</dbReference>
<protein>
    <submittedName>
        <fullName evidence="1">BrnT family toxin</fullName>
    </submittedName>
</protein>
<comment type="caution">
    <text evidence="1">The sequence shown here is derived from an EMBL/GenBank/DDBJ whole genome shotgun (WGS) entry which is preliminary data.</text>
</comment>
<dbReference type="EMBL" id="WWCM01000002">
    <property type="protein sequence ID" value="MYM38295.1"/>
    <property type="molecule type" value="Genomic_DNA"/>
</dbReference>
<dbReference type="Pfam" id="PF04365">
    <property type="entry name" value="BrnT_toxin"/>
    <property type="match status" value="1"/>
</dbReference>
<organism evidence="1 2">
    <name type="scientific">Duganella qianjiadongensis</name>
    <dbReference type="NCBI Taxonomy" id="2692176"/>
    <lineage>
        <taxon>Bacteria</taxon>
        <taxon>Pseudomonadati</taxon>
        <taxon>Pseudomonadota</taxon>
        <taxon>Betaproteobacteria</taxon>
        <taxon>Burkholderiales</taxon>
        <taxon>Oxalobacteraceae</taxon>
        <taxon>Telluria group</taxon>
        <taxon>Duganella</taxon>
    </lineage>
</organism>
<keyword evidence="2" id="KW-1185">Reference proteome</keyword>
<gene>
    <name evidence="1" type="ORF">GTP27_03030</name>
</gene>
<evidence type="ECO:0000313" key="1">
    <source>
        <dbReference type="EMBL" id="MYM38295.1"/>
    </source>
</evidence>
<dbReference type="RefSeq" id="WP_161037721.1">
    <property type="nucleotide sequence ID" value="NZ_WWCM01000002.1"/>
</dbReference>
<sequence length="92" mass="10817">MRFLSDPNKARLNLLKHRVSFDEASTVFDDVLACHWADVDHSGTEQRYQILGLSQRGRLLIVTYSCQLGDIVRIISARLAFGWEKRHYWRRI</sequence>